<keyword evidence="1" id="KW-0732">Signal</keyword>
<dbReference type="AlphaFoldDB" id="A0A9P6KVM3"/>
<accession>A0A9P6KVM3</accession>
<gene>
    <name evidence="2" type="ORF">PMIN01_00652</name>
</gene>
<comment type="caution">
    <text evidence="2">The sequence shown here is derived from an EMBL/GenBank/DDBJ whole genome shotgun (WGS) entry which is preliminary data.</text>
</comment>
<name>A0A9P6KVM3_9PLEO</name>
<evidence type="ECO:0000256" key="1">
    <source>
        <dbReference type="SAM" id="SignalP"/>
    </source>
</evidence>
<keyword evidence="3" id="KW-1185">Reference proteome</keyword>
<feature type="chain" id="PRO_5040293126" evidence="1">
    <location>
        <begin position="20"/>
        <end position="211"/>
    </location>
</feature>
<evidence type="ECO:0000313" key="2">
    <source>
        <dbReference type="EMBL" id="KAF9741113.1"/>
    </source>
</evidence>
<dbReference type="Proteomes" id="UP000756921">
    <property type="component" value="Unassembled WGS sequence"/>
</dbReference>
<dbReference type="OrthoDB" id="3752715at2759"/>
<feature type="signal peptide" evidence="1">
    <location>
        <begin position="1"/>
        <end position="19"/>
    </location>
</feature>
<dbReference type="EMBL" id="WJXW01000001">
    <property type="protein sequence ID" value="KAF9741113.1"/>
    <property type="molecule type" value="Genomic_DNA"/>
</dbReference>
<sequence length="211" mass="23555">MKFHALFLSSVTLIVGVMASPTSAGLQVRRVEHRANEVARAPRPIPFIPNIDPATKALFKREAVKEWVFGGHQTKKSAGKAVIMKAEFNETAGSSWCNEIDGVGKDDQRENIITKAHVDSHLGYSNPGPESRPPEYVCFFYESRHKCDPKDGHAEYVESVVAPKASQGNDTEFDTTKYKYIRWGCTWHPLNEKCEHGDNGTGHKPGEKCNR</sequence>
<reference evidence="2" key="1">
    <citation type="journal article" date="2020" name="Mol. Plant Microbe Interact.">
        <title>Genome Sequence of the Biocontrol Agent Coniothyrium minitans strain Conio (IMI 134523).</title>
        <authorList>
            <person name="Patel D."/>
            <person name="Shittu T.A."/>
            <person name="Baroncelli R."/>
            <person name="Muthumeenakshi S."/>
            <person name="Osborne T.H."/>
            <person name="Janganan T.K."/>
            <person name="Sreenivasaprasad S."/>
        </authorList>
    </citation>
    <scope>NUCLEOTIDE SEQUENCE</scope>
    <source>
        <strain evidence="2">Conio</strain>
    </source>
</reference>
<organism evidence="2 3">
    <name type="scientific">Paraphaeosphaeria minitans</name>
    <dbReference type="NCBI Taxonomy" id="565426"/>
    <lineage>
        <taxon>Eukaryota</taxon>
        <taxon>Fungi</taxon>
        <taxon>Dikarya</taxon>
        <taxon>Ascomycota</taxon>
        <taxon>Pezizomycotina</taxon>
        <taxon>Dothideomycetes</taxon>
        <taxon>Pleosporomycetidae</taxon>
        <taxon>Pleosporales</taxon>
        <taxon>Massarineae</taxon>
        <taxon>Didymosphaeriaceae</taxon>
        <taxon>Paraphaeosphaeria</taxon>
    </lineage>
</organism>
<protein>
    <submittedName>
        <fullName evidence="2">Uncharacterized protein</fullName>
    </submittedName>
</protein>
<proteinExistence type="predicted"/>
<evidence type="ECO:0000313" key="3">
    <source>
        <dbReference type="Proteomes" id="UP000756921"/>
    </source>
</evidence>